<keyword evidence="8" id="KW-1185">Reference proteome</keyword>
<gene>
    <name evidence="7" type="ORF">ACFQ22_06330</name>
</gene>
<feature type="transmembrane region" description="Helical" evidence="6">
    <location>
        <begin position="263"/>
        <end position="285"/>
    </location>
</feature>
<evidence type="ECO:0000256" key="5">
    <source>
        <dbReference type="ARBA" id="ARBA00023136"/>
    </source>
</evidence>
<evidence type="ECO:0000313" key="8">
    <source>
        <dbReference type="Proteomes" id="UP001597156"/>
    </source>
</evidence>
<name>A0ABW3PRR2_9LACO</name>
<keyword evidence="4 6" id="KW-1133">Transmembrane helix</keyword>
<dbReference type="PANTHER" id="PTHR23513">
    <property type="entry name" value="INTEGRAL MEMBRANE EFFLUX PROTEIN-RELATED"/>
    <property type="match status" value="1"/>
</dbReference>
<feature type="transmembrane region" description="Helical" evidence="6">
    <location>
        <begin position="172"/>
        <end position="190"/>
    </location>
</feature>
<dbReference type="PANTHER" id="PTHR23513:SF6">
    <property type="entry name" value="MAJOR FACILITATOR SUPERFAMILY ASSOCIATED DOMAIN-CONTAINING PROTEIN"/>
    <property type="match status" value="1"/>
</dbReference>
<reference evidence="8" key="1">
    <citation type="journal article" date="2019" name="Int. J. Syst. Evol. Microbiol.">
        <title>The Global Catalogue of Microorganisms (GCM) 10K type strain sequencing project: providing services to taxonomists for standard genome sequencing and annotation.</title>
        <authorList>
            <consortium name="The Broad Institute Genomics Platform"/>
            <consortium name="The Broad Institute Genome Sequencing Center for Infectious Disease"/>
            <person name="Wu L."/>
            <person name="Ma J."/>
        </authorList>
    </citation>
    <scope>NUCLEOTIDE SEQUENCE [LARGE SCALE GENOMIC DNA]</scope>
    <source>
        <strain evidence="8">CCUG 71848</strain>
    </source>
</reference>
<dbReference type="EMBL" id="JBHTLH010000018">
    <property type="protein sequence ID" value="MFD1124965.1"/>
    <property type="molecule type" value="Genomic_DNA"/>
</dbReference>
<feature type="transmembrane region" description="Helical" evidence="6">
    <location>
        <begin position="322"/>
        <end position="342"/>
    </location>
</feature>
<sequence length="425" mass="46262">MINLYIKKSVFRTLIDASVFNNLGNYLYLIVFIIYAAQLTENSSLAVSLASLGLFIPSLSGILTGYYADQVTHPYRRLVRIKLIQIGLFAMITVGMLLPKGIVLFLSLWLLGMTSDILGNFSGLIVIKLFKLTLAPQNMNSAFSLSQGLANLTDIFGQALGAGLLTLLHQQFALIALLNLLTFLVSMIILHHAKNQLVDITSPTSVTVQRPQFGMTTKLAAKSLANYHGLLTLIILLTIANLLSGSIEALQNVALLKTPELWLNHYGMTLVCFNVAFTGGLLVGTLSANDFLRHFKLIWICLLLGIAMTIFALLFADPVLSKITTCILLMVAFSIAFLAGKIGPRLSALVVNQVKASQLSETIGFINTLLTLGAPLGAGSFLYLMNQLGIQIGWLIFAGSSAVFVVATLILPFKNRFHLYSRHNA</sequence>
<evidence type="ECO:0000256" key="1">
    <source>
        <dbReference type="ARBA" id="ARBA00004651"/>
    </source>
</evidence>
<accession>A0ABW3PRR2</accession>
<evidence type="ECO:0008006" key="9">
    <source>
        <dbReference type="Google" id="ProtNLM"/>
    </source>
</evidence>
<feature type="transmembrane region" description="Helical" evidence="6">
    <location>
        <begin position="363"/>
        <end position="385"/>
    </location>
</feature>
<evidence type="ECO:0000256" key="4">
    <source>
        <dbReference type="ARBA" id="ARBA00022989"/>
    </source>
</evidence>
<keyword evidence="5 6" id="KW-0472">Membrane</keyword>
<dbReference type="Proteomes" id="UP001597156">
    <property type="component" value="Unassembled WGS sequence"/>
</dbReference>
<feature type="transmembrane region" description="Helical" evidence="6">
    <location>
        <begin position="391"/>
        <end position="413"/>
    </location>
</feature>
<comment type="caution">
    <text evidence="7">The sequence shown here is derived from an EMBL/GenBank/DDBJ whole genome shotgun (WGS) entry which is preliminary data.</text>
</comment>
<keyword evidence="2" id="KW-1003">Cell membrane</keyword>
<dbReference type="Gene3D" id="1.20.1250.20">
    <property type="entry name" value="MFS general substrate transporter like domains"/>
    <property type="match status" value="1"/>
</dbReference>
<evidence type="ECO:0000256" key="2">
    <source>
        <dbReference type="ARBA" id="ARBA00022475"/>
    </source>
</evidence>
<feature type="transmembrane region" description="Helical" evidence="6">
    <location>
        <begin position="224"/>
        <end position="243"/>
    </location>
</feature>
<feature type="transmembrane region" description="Helical" evidence="6">
    <location>
        <begin position="297"/>
        <end position="316"/>
    </location>
</feature>
<feature type="transmembrane region" description="Helical" evidence="6">
    <location>
        <begin position="88"/>
        <end position="111"/>
    </location>
</feature>
<evidence type="ECO:0000256" key="6">
    <source>
        <dbReference type="SAM" id="Phobius"/>
    </source>
</evidence>
<comment type="subcellular location">
    <subcellularLocation>
        <location evidence="1">Cell membrane</location>
        <topology evidence="1">Multi-pass membrane protein</topology>
    </subcellularLocation>
</comment>
<dbReference type="InterPro" id="IPR036259">
    <property type="entry name" value="MFS_trans_sf"/>
</dbReference>
<dbReference type="SUPFAM" id="SSF103473">
    <property type="entry name" value="MFS general substrate transporter"/>
    <property type="match status" value="1"/>
</dbReference>
<keyword evidence="3 6" id="KW-0812">Transmembrane</keyword>
<protein>
    <recommendedName>
        <fullName evidence="9">MFS transporter</fullName>
    </recommendedName>
</protein>
<dbReference type="RefSeq" id="WP_121976980.1">
    <property type="nucleotide sequence ID" value="NZ_JBHTLH010000018.1"/>
</dbReference>
<feature type="transmembrane region" description="Helical" evidence="6">
    <location>
        <begin position="45"/>
        <end position="68"/>
    </location>
</feature>
<organism evidence="7 8">
    <name type="scientific">Lentilactobacillus raoultii</name>
    <dbReference type="NCBI Taxonomy" id="1987503"/>
    <lineage>
        <taxon>Bacteria</taxon>
        <taxon>Bacillati</taxon>
        <taxon>Bacillota</taxon>
        <taxon>Bacilli</taxon>
        <taxon>Lactobacillales</taxon>
        <taxon>Lactobacillaceae</taxon>
        <taxon>Lentilactobacillus</taxon>
    </lineage>
</organism>
<evidence type="ECO:0000256" key="3">
    <source>
        <dbReference type="ARBA" id="ARBA00022692"/>
    </source>
</evidence>
<proteinExistence type="predicted"/>
<evidence type="ECO:0000313" key="7">
    <source>
        <dbReference type="EMBL" id="MFD1124965.1"/>
    </source>
</evidence>
<feature type="transmembrane region" description="Helical" evidence="6">
    <location>
        <begin position="20"/>
        <end position="39"/>
    </location>
</feature>